<dbReference type="PANTHER" id="PTHR38043">
    <property type="entry name" value="PROTEIN HEMX"/>
    <property type="match status" value="1"/>
</dbReference>
<proteinExistence type="predicted"/>
<dbReference type="EMBL" id="SIXI01000001">
    <property type="protein sequence ID" value="TBO34599.1"/>
    <property type="molecule type" value="Genomic_DNA"/>
</dbReference>
<comment type="caution">
    <text evidence="3">The sequence shown here is derived from an EMBL/GenBank/DDBJ whole genome shotgun (WGS) entry which is preliminary data.</text>
</comment>
<reference evidence="3 4" key="1">
    <citation type="submission" date="2019-02" db="EMBL/GenBank/DDBJ databases">
        <title>Aquabacterium sp. strain KMB7.</title>
        <authorList>
            <person name="Chen W.-M."/>
        </authorList>
    </citation>
    <scope>NUCLEOTIDE SEQUENCE [LARGE SCALE GENOMIC DNA]</scope>
    <source>
        <strain evidence="3 4">KMB7</strain>
    </source>
</reference>
<keyword evidence="1" id="KW-0175">Coiled coil</keyword>
<sequence length="366" mass="39265">MASPSPAPSGAVATVPPAHPAPPPAPAWQPWALAGLAVAAAIGGWSGWSAQQRLSQLESELVRRQQDSQTLAQESRLLSKQAQEQAKEAAARAQLLETRLAEVALQRSQVEDLVKSMSRSRDENLLVDIEAGLRVALQQSAMTGSVEPVMTALQTADERLARAQQPRLESVRRAVAKDIDRIKATRVADLPTLAIRLDEAIRLVDEVPLVSERVNAPGPSAAAASATASASQTASDVPAGTLGQLLQWGQQGVQMVWREARSLVRITRIDRPESMLVAPEQAFFLRENLKLRLLNARLALLSRQTSTAQSDLQLAQGALARYFDMGSRKAQLAQGLMADVLMQANLTTTPRPDDTLAALATLGAGR</sequence>
<evidence type="ECO:0000256" key="1">
    <source>
        <dbReference type="SAM" id="Coils"/>
    </source>
</evidence>
<dbReference type="Pfam" id="PF04375">
    <property type="entry name" value="HemX"/>
    <property type="match status" value="1"/>
</dbReference>
<dbReference type="InterPro" id="IPR007470">
    <property type="entry name" value="HemX"/>
</dbReference>
<name>A0A4Q9H2Y1_9BURK</name>
<dbReference type="Proteomes" id="UP000292120">
    <property type="component" value="Unassembled WGS sequence"/>
</dbReference>
<gene>
    <name evidence="3" type="ORF">EYS42_02920</name>
</gene>
<evidence type="ECO:0000313" key="3">
    <source>
        <dbReference type="EMBL" id="TBO34599.1"/>
    </source>
</evidence>
<protein>
    <recommendedName>
        <fullName evidence="5">Heme biosynthesis operon protein HemX</fullName>
    </recommendedName>
</protein>
<evidence type="ECO:0008006" key="5">
    <source>
        <dbReference type="Google" id="ProtNLM"/>
    </source>
</evidence>
<dbReference type="AlphaFoldDB" id="A0A4Q9H2Y1"/>
<feature type="compositionally biased region" description="Low complexity" evidence="2">
    <location>
        <begin position="1"/>
        <end position="16"/>
    </location>
</feature>
<feature type="region of interest" description="Disordered" evidence="2">
    <location>
        <begin position="1"/>
        <end position="24"/>
    </location>
</feature>
<dbReference type="RefSeq" id="WP_130966336.1">
    <property type="nucleotide sequence ID" value="NZ_SIXI01000001.1"/>
</dbReference>
<evidence type="ECO:0000256" key="2">
    <source>
        <dbReference type="SAM" id="MobiDB-lite"/>
    </source>
</evidence>
<dbReference type="PANTHER" id="PTHR38043:SF1">
    <property type="entry name" value="PROTEIN HEMX"/>
    <property type="match status" value="1"/>
</dbReference>
<accession>A0A4Q9H2Y1</accession>
<feature type="coiled-coil region" evidence="1">
    <location>
        <begin position="54"/>
        <end position="106"/>
    </location>
</feature>
<organism evidence="3 4">
    <name type="scientific">Aquabacterium lacunae</name>
    <dbReference type="NCBI Taxonomy" id="2528630"/>
    <lineage>
        <taxon>Bacteria</taxon>
        <taxon>Pseudomonadati</taxon>
        <taxon>Pseudomonadota</taxon>
        <taxon>Betaproteobacteria</taxon>
        <taxon>Burkholderiales</taxon>
        <taxon>Aquabacterium</taxon>
    </lineage>
</organism>
<keyword evidence="4" id="KW-1185">Reference proteome</keyword>
<dbReference type="OrthoDB" id="9787650at2"/>
<evidence type="ECO:0000313" key="4">
    <source>
        <dbReference type="Proteomes" id="UP000292120"/>
    </source>
</evidence>